<evidence type="ECO:0000313" key="2">
    <source>
        <dbReference type="Proteomes" id="UP000228535"/>
    </source>
</evidence>
<evidence type="ECO:0000313" key="1">
    <source>
        <dbReference type="EMBL" id="PJJ53226.1"/>
    </source>
</evidence>
<keyword evidence="2" id="KW-1185">Reference proteome</keyword>
<protein>
    <submittedName>
        <fullName evidence="1">Uncharacterized protein</fullName>
    </submittedName>
</protein>
<organism evidence="1 2">
    <name type="scientific">Hymenobacter chitinivorans DSM 11115</name>
    <dbReference type="NCBI Taxonomy" id="1121954"/>
    <lineage>
        <taxon>Bacteria</taxon>
        <taxon>Pseudomonadati</taxon>
        <taxon>Bacteroidota</taxon>
        <taxon>Cytophagia</taxon>
        <taxon>Cytophagales</taxon>
        <taxon>Hymenobacteraceae</taxon>
        <taxon>Hymenobacter</taxon>
    </lineage>
</organism>
<dbReference type="AlphaFoldDB" id="A0A2M9B5K6"/>
<reference evidence="1 2" key="1">
    <citation type="submission" date="2017-11" db="EMBL/GenBank/DDBJ databases">
        <title>Genomic Encyclopedia of Archaeal and Bacterial Type Strains, Phase II (KMG-II): From Individual Species to Whole Genera.</title>
        <authorList>
            <person name="Goeker M."/>
        </authorList>
    </citation>
    <scope>NUCLEOTIDE SEQUENCE [LARGE SCALE GENOMIC DNA]</scope>
    <source>
        <strain evidence="1 2">DSM 11115</strain>
    </source>
</reference>
<accession>A0A2M9B5K6</accession>
<proteinExistence type="predicted"/>
<dbReference type="Proteomes" id="UP000228535">
    <property type="component" value="Unassembled WGS sequence"/>
</dbReference>
<gene>
    <name evidence="1" type="ORF">CLV45_3886</name>
</gene>
<dbReference type="OrthoDB" id="978976at2"/>
<sequence length="340" mass="39159">MPATTPDLSLYDPFTGMRFAQHCFLCGTPTPAPSDSVLVFDQWLLERYQLADLQIKLLDQSVLAYHELRMPCCAECRQQHVEPLEHTVAQAVQAGPQAIRSLDEKTLFLWLGKMFYGVMLLEILNELDPLVKPLYPLAENTQLLRKLQCFFQVFQALRVPIVYEDFTPASIFLLDAAPGEDTIPFEYDDDLSTMTFSIKLDETVLVSCLIDNGLLRQAMGRVYRDAQRPLHPIQVAEFKARVYYGAYLLNVVPDYFPRPVQPGDTELVFDTLIDDVTREIFNPWENSAYGTSLQEMWKRWQIPYTEIMRDPRQPLSYLYDREGEPLTLERWNGLADSAAQ</sequence>
<name>A0A2M9B5K6_9BACT</name>
<dbReference type="EMBL" id="PGFA01000003">
    <property type="protein sequence ID" value="PJJ53226.1"/>
    <property type="molecule type" value="Genomic_DNA"/>
</dbReference>
<comment type="caution">
    <text evidence="1">The sequence shown here is derived from an EMBL/GenBank/DDBJ whole genome shotgun (WGS) entry which is preliminary data.</text>
</comment>
<dbReference type="RefSeq" id="WP_100338119.1">
    <property type="nucleotide sequence ID" value="NZ_PGFA01000003.1"/>
</dbReference>